<accession>A0ABY0IKE3</accession>
<sequence>MCDACSAAGRNWSLANGPQRSKLVKAKIFSAFNGREIKVKLCYLCSIKLFIGGEKSFLRENPSFNVELSNQHAGSEFDF</sequence>
<dbReference type="EMBL" id="QDKL01000001">
    <property type="protein sequence ID" value="RZF22321.1"/>
    <property type="molecule type" value="Genomic_DNA"/>
</dbReference>
<name>A0ABY0IKE3_9BACT</name>
<keyword evidence="2" id="KW-1185">Reference proteome</keyword>
<protein>
    <submittedName>
        <fullName evidence="1">Uncharacterized protein</fullName>
    </submittedName>
</protein>
<organism evidence="1 2">
    <name type="scientific">Halobacteriovorax vibrionivorans</name>
    <dbReference type="NCBI Taxonomy" id="2152716"/>
    <lineage>
        <taxon>Bacteria</taxon>
        <taxon>Pseudomonadati</taxon>
        <taxon>Bdellovibrionota</taxon>
        <taxon>Bacteriovoracia</taxon>
        <taxon>Bacteriovoracales</taxon>
        <taxon>Halobacteriovoraceae</taxon>
        <taxon>Halobacteriovorax</taxon>
    </lineage>
</organism>
<reference evidence="2" key="1">
    <citation type="journal article" date="2019" name="Int. J. Syst. Evol. Microbiol.">
        <title>Halobacteriovorax valvorus sp. nov., a novel prokaryotic predator isolated from coastal seawater of China.</title>
        <authorList>
            <person name="Chen M.-X."/>
        </authorList>
    </citation>
    <scope>NUCLEOTIDE SEQUENCE [LARGE SCALE GENOMIC DNA]</scope>
    <source>
        <strain evidence="2">BL9</strain>
    </source>
</reference>
<proteinExistence type="predicted"/>
<comment type="caution">
    <text evidence="1">The sequence shown here is derived from an EMBL/GenBank/DDBJ whole genome shotgun (WGS) entry which is preliminary data.</text>
</comment>
<evidence type="ECO:0000313" key="2">
    <source>
        <dbReference type="Proteomes" id="UP000443582"/>
    </source>
</evidence>
<gene>
    <name evidence="1" type="ORF">DAY19_00710</name>
</gene>
<dbReference type="RefSeq" id="WP_114705266.1">
    <property type="nucleotide sequence ID" value="NZ_QDKL01000001.1"/>
</dbReference>
<dbReference type="Proteomes" id="UP000443582">
    <property type="component" value="Unassembled WGS sequence"/>
</dbReference>
<evidence type="ECO:0000313" key="1">
    <source>
        <dbReference type="EMBL" id="RZF22321.1"/>
    </source>
</evidence>